<dbReference type="InterPro" id="IPR010994">
    <property type="entry name" value="RuvA_2-like"/>
</dbReference>
<feature type="compositionally biased region" description="Polar residues" evidence="8">
    <location>
        <begin position="1"/>
        <end position="11"/>
    </location>
</feature>
<dbReference type="PANTHER" id="PTHR47969">
    <property type="entry name" value="CHROMOSOME-ASSOCIATED KINESIN KIF4A-RELATED"/>
    <property type="match status" value="1"/>
</dbReference>
<evidence type="ECO:0000313" key="11">
    <source>
        <dbReference type="Proteomes" id="UP001141552"/>
    </source>
</evidence>
<dbReference type="Gene3D" id="1.10.150.280">
    <property type="entry name" value="AF1531-like domain"/>
    <property type="match status" value="1"/>
</dbReference>
<protein>
    <recommendedName>
        <fullName evidence="7">Kinesin-like protein</fullName>
    </recommendedName>
</protein>
<dbReference type="Pfam" id="PF00225">
    <property type="entry name" value="Kinesin"/>
    <property type="match status" value="1"/>
</dbReference>
<reference evidence="10" key="2">
    <citation type="journal article" date="2023" name="Plants (Basel)">
        <title>Annotation of the Turnera subulata (Passifloraceae) Draft Genome Reveals the S-Locus Evolved after the Divergence of Turneroideae from Passifloroideae in a Stepwise Manner.</title>
        <authorList>
            <person name="Henning P.M."/>
            <person name="Roalson E.H."/>
            <person name="Mir W."/>
            <person name="McCubbin A.G."/>
            <person name="Shore J.S."/>
        </authorList>
    </citation>
    <scope>NUCLEOTIDE SEQUENCE</scope>
    <source>
        <strain evidence="10">F60SS</strain>
    </source>
</reference>
<dbReference type="GO" id="GO:0007018">
    <property type="term" value="P:microtubule-based movement"/>
    <property type="evidence" value="ECO:0007669"/>
    <property type="project" value="InterPro"/>
</dbReference>
<dbReference type="GO" id="GO:0051231">
    <property type="term" value="P:spindle elongation"/>
    <property type="evidence" value="ECO:0007669"/>
    <property type="project" value="TreeGrafter"/>
</dbReference>
<dbReference type="InterPro" id="IPR027640">
    <property type="entry name" value="Kinesin-like_fam"/>
</dbReference>
<evidence type="ECO:0000256" key="7">
    <source>
        <dbReference type="RuleBase" id="RU000394"/>
    </source>
</evidence>
<dbReference type="InterPro" id="IPR036961">
    <property type="entry name" value="Kinesin_motor_dom_sf"/>
</dbReference>
<keyword evidence="4 6" id="KW-0505">Motor protein</keyword>
<evidence type="ECO:0000256" key="5">
    <source>
        <dbReference type="ARBA" id="ARBA00061615"/>
    </source>
</evidence>
<keyword evidence="11" id="KW-1185">Reference proteome</keyword>
<comment type="caution">
    <text evidence="10">The sequence shown here is derived from an EMBL/GenBank/DDBJ whole genome shotgun (WGS) entry which is preliminary data.</text>
</comment>
<dbReference type="InterPro" id="IPR027417">
    <property type="entry name" value="P-loop_NTPase"/>
</dbReference>
<proteinExistence type="inferred from homology"/>
<sequence>MGIQTGLSTTPRRPFKHNPDPTTNNFSGSKVRVIIRARPFLPHEIAATKATPTPCASVLTPDAVSSDGEVTVHLKDPDTSRNECYQLDSFFGLEDNNVSLIFEREVRPLIPGLFRGCNATVFAYGATGSGKTYTMQGTGDFPGLMPLAMSSILSECRSSGSAAEISYYEVYIEKCFDLLEEEAKEVVILDDKDGQMHLKGLSRVRVDSMSEFEEVLSRGIQRRKTAHTGLNDVSSRSHGVLVISVSTPCGDGFAVTGKLNLIDLAGNEDNRRTCNEGIRLLESGKINQSLFALSNVIYALNNNQTRVPYRESKLTRILQDSLGGTSRALMVACLNPGEYQESVRTVSLAARSRHIPNFVSPARKLETPKTKVDMEEKLRAWLESKGKRKSVQRTGANGPSSLASSVKKPNYYSSVKAKTNTNRGVSTNERTITAPIRILFRDEGLGDSCFQSLTLASEPNREEFSANFAEDALESATGMANAILDKEDQTVSVDINDSIATSLVAERRNMERSPLRKVLSPINPNLNRIVQEEEASNEHKCTLLSEPKTPSLRTCGNDKLAKVGTPLDKFNAASANLKNSLIQEYIDTLNTASREELQEIKGIGMKLAEYIVELRETSPLKSLGDLEKIGLSSKQAYYMFSRAARGIFDKQDGGATPNCAETSL</sequence>
<dbReference type="GO" id="GO:0003777">
    <property type="term" value="F:microtubule motor activity"/>
    <property type="evidence" value="ECO:0007669"/>
    <property type="project" value="InterPro"/>
</dbReference>
<evidence type="ECO:0000256" key="1">
    <source>
        <dbReference type="ARBA" id="ARBA00022701"/>
    </source>
</evidence>
<keyword evidence="3 6" id="KW-0067">ATP-binding</keyword>
<dbReference type="GO" id="GO:0008017">
    <property type="term" value="F:microtubule binding"/>
    <property type="evidence" value="ECO:0007669"/>
    <property type="project" value="InterPro"/>
</dbReference>
<keyword evidence="2 6" id="KW-0547">Nucleotide-binding</keyword>
<feature type="region of interest" description="Disordered" evidence="8">
    <location>
        <begin position="384"/>
        <end position="405"/>
    </location>
</feature>
<evidence type="ECO:0000256" key="6">
    <source>
        <dbReference type="PROSITE-ProRule" id="PRU00283"/>
    </source>
</evidence>
<dbReference type="PROSITE" id="PS50067">
    <property type="entry name" value="KINESIN_MOTOR_2"/>
    <property type="match status" value="1"/>
</dbReference>
<gene>
    <name evidence="10" type="ORF">Tsubulata_014893</name>
</gene>
<dbReference type="PRINTS" id="PR00380">
    <property type="entry name" value="KINESINHEAVY"/>
</dbReference>
<dbReference type="SMART" id="SM00129">
    <property type="entry name" value="KISc"/>
    <property type="match status" value="1"/>
</dbReference>
<dbReference type="InterPro" id="IPR019821">
    <property type="entry name" value="Kinesin_motor_CS"/>
</dbReference>
<dbReference type="PANTHER" id="PTHR47969:SF9">
    <property type="entry name" value="KINESIN-LIKE PROTEIN"/>
    <property type="match status" value="1"/>
</dbReference>
<evidence type="ECO:0000256" key="4">
    <source>
        <dbReference type="ARBA" id="ARBA00023175"/>
    </source>
</evidence>
<evidence type="ECO:0000256" key="3">
    <source>
        <dbReference type="ARBA" id="ARBA00022840"/>
    </source>
</evidence>
<feature type="region of interest" description="Disordered" evidence="8">
    <location>
        <begin position="1"/>
        <end position="28"/>
    </location>
</feature>
<evidence type="ECO:0000256" key="2">
    <source>
        <dbReference type="ARBA" id="ARBA00022741"/>
    </source>
</evidence>
<accession>A0A9Q0G355</accession>
<feature type="binding site" evidence="6">
    <location>
        <begin position="125"/>
        <end position="132"/>
    </location>
    <ligand>
        <name>ATP</name>
        <dbReference type="ChEBI" id="CHEBI:30616"/>
    </ligand>
</feature>
<dbReference type="Gene3D" id="3.40.850.10">
    <property type="entry name" value="Kinesin motor domain"/>
    <property type="match status" value="1"/>
</dbReference>
<comment type="similarity">
    <text evidence="5">Belongs to the TRAFAC class myosin-kinesin ATPase superfamily. Kinesin family. KIN-10 subfamily.</text>
</comment>
<evidence type="ECO:0000256" key="8">
    <source>
        <dbReference type="SAM" id="MobiDB-lite"/>
    </source>
</evidence>
<dbReference type="FunFam" id="3.40.850.10:FF:000087">
    <property type="entry name" value="Kinesin-like protein"/>
    <property type="match status" value="1"/>
</dbReference>
<organism evidence="10 11">
    <name type="scientific">Turnera subulata</name>
    <dbReference type="NCBI Taxonomy" id="218843"/>
    <lineage>
        <taxon>Eukaryota</taxon>
        <taxon>Viridiplantae</taxon>
        <taxon>Streptophyta</taxon>
        <taxon>Embryophyta</taxon>
        <taxon>Tracheophyta</taxon>
        <taxon>Spermatophyta</taxon>
        <taxon>Magnoliopsida</taxon>
        <taxon>eudicotyledons</taxon>
        <taxon>Gunneridae</taxon>
        <taxon>Pentapetalae</taxon>
        <taxon>rosids</taxon>
        <taxon>fabids</taxon>
        <taxon>Malpighiales</taxon>
        <taxon>Passifloraceae</taxon>
        <taxon>Turnera</taxon>
    </lineage>
</organism>
<dbReference type="GO" id="GO:0007052">
    <property type="term" value="P:mitotic spindle organization"/>
    <property type="evidence" value="ECO:0007669"/>
    <property type="project" value="TreeGrafter"/>
</dbReference>
<dbReference type="GO" id="GO:0005524">
    <property type="term" value="F:ATP binding"/>
    <property type="evidence" value="ECO:0007669"/>
    <property type="project" value="UniProtKB-UniRule"/>
</dbReference>
<dbReference type="EMBL" id="JAKUCV010002433">
    <property type="protein sequence ID" value="KAJ4842674.1"/>
    <property type="molecule type" value="Genomic_DNA"/>
</dbReference>
<feature type="compositionally biased region" description="Polar residues" evidence="8">
    <location>
        <begin position="392"/>
        <end position="404"/>
    </location>
</feature>
<dbReference type="SUPFAM" id="SSF47781">
    <property type="entry name" value="RuvA domain 2-like"/>
    <property type="match status" value="1"/>
</dbReference>
<dbReference type="GO" id="GO:0005875">
    <property type="term" value="C:microtubule associated complex"/>
    <property type="evidence" value="ECO:0007669"/>
    <property type="project" value="TreeGrafter"/>
</dbReference>
<dbReference type="SUPFAM" id="SSF52540">
    <property type="entry name" value="P-loop containing nucleoside triphosphate hydrolases"/>
    <property type="match status" value="1"/>
</dbReference>
<feature type="domain" description="Kinesin motor" evidence="9">
    <location>
        <begin position="30"/>
        <end position="355"/>
    </location>
</feature>
<dbReference type="Proteomes" id="UP001141552">
    <property type="component" value="Unassembled WGS sequence"/>
</dbReference>
<reference evidence="10" key="1">
    <citation type="submission" date="2022-02" db="EMBL/GenBank/DDBJ databases">
        <authorList>
            <person name="Henning P.M."/>
            <person name="McCubbin A.G."/>
            <person name="Shore J.S."/>
        </authorList>
    </citation>
    <scope>NUCLEOTIDE SEQUENCE</scope>
    <source>
        <strain evidence="10">F60SS</strain>
        <tissue evidence="10">Leaves</tissue>
    </source>
</reference>
<dbReference type="FunFam" id="1.10.150.280:FF:000003">
    <property type="entry name" value="Kinesin-like protein KIN-10C"/>
    <property type="match status" value="1"/>
</dbReference>
<dbReference type="InterPro" id="IPR001752">
    <property type="entry name" value="Kinesin_motor_dom"/>
</dbReference>
<name>A0A9Q0G355_9ROSI</name>
<evidence type="ECO:0000313" key="10">
    <source>
        <dbReference type="EMBL" id="KAJ4842674.1"/>
    </source>
</evidence>
<dbReference type="OrthoDB" id="3176171at2759"/>
<dbReference type="Pfam" id="PF12836">
    <property type="entry name" value="HHH_3"/>
    <property type="match status" value="1"/>
</dbReference>
<keyword evidence="1 7" id="KW-0493">Microtubule</keyword>
<dbReference type="GO" id="GO:0005874">
    <property type="term" value="C:microtubule"/>
    <property type="evidence" value="ECO:0007669"/>
    <property type="project" value="UniProtKB-KW"/>
</dbReference>
<dbReference type="PROSITE" id="PS00411">
    <property type="entry name" value="KINESIN_MOTOR_1"/>
    <property type="match status" value="1"/>
</dbReference>
<evidence type="ECO:0000259" key="9">
    <source>
        <dbReference type="PROSITE" id="PS50067"/>
    </source>
</evidence>
<dbReference type="AlphaFoldDB" id="A0A9Q0G355"/>